<dbReference type="NCBIfam" id="TIGR00277">
    <property type="entry name" value="HDIG"/>
    <property type="match status" value="1"/>
</dbReference>
<evidence type="ECO:0000256" key="1">
    <source>
        <dbReference type="SAM" id="MobiDB-lite"/>
    </source>
</evidence>
<proteinExistence type="predicted"/>
<feature type="compositionally biased region" description="Low complexity" evidence="1">
    <location>
        <begin position="456"/>
        <end position="472"/>
    </location>
</feature>
<feature type="transmembrane region" description="Helical" evidence="2">
    <location>
        <begin position="195"/>
        <end position="215"/>
    </location>
</feature>
<organism evidence="4 5">
    <name type="scientific">Thermus parvatiensis</name>
    <dbReference type="NCBI Taxonomy" id="456163"/>
    <lineage>
        <taxon>Bacteria</taxon>
        <taxon>Thermotogati</taxon>
        <taxon>Deinococcota</taxon>
        <taxon>Deinococci</taxon>
        <taxon>Thermales</taxon>
        <taxon>Thermaceae</taxon>
        <taxon>Thermus</taxon>
    </lineage>
</organism>
<dbReference type="CDD" id="cd00077">
    <property type="entry name" value="HDc"/>
    <property type="match status" value="1"/>
</dbReference>
<dbReference type="Proteomes" id="UP000061630">
    <property type="component" value="Chromosome"/>
</dbReference>
<accession>A0A120HT53</accession>
<dbReference type="GO" id="GO:0016787">
    <property type="term" value="F:hydrolase activity"/>
    <property type="evidence" value="ECO:0007669"/>
    <property type="project" value="UniProtKB-KW"/>
</dbReference>
<feature type="transmembrane region" description="Helical" evidence="2">
    <location>
        <begin position="88"/>
        <end position="110"/>
    </location>
</feature>
<name>A0A120HT53_9DEIN</name>
<feature type="region of interest" description="Disordered" evidence="1">
    <location>
        <begin position="452"/>
        <end position="483"/>
    </location>
</feature>
<dbReference type="InterPro" id="IPR037522">
    <property type="entry name" value="HD_GYP_dom"/>
</dbReference>
<dbReference type="KEGG" id="tpar:AV541_03850"/>
<feature type="transmembrane region" description="Helical" evidence="2">
    <location>
        <begin position="55"/>
        <end position="73"/>
    </location>
</feature>
<keyword evidence="2" id="KW-1133">Transmembrane helix</keyword>
<sequence length="483" mass="54545">MCYLYNVESQNTKGPGHSRSLEVPPVRVLLFILATFLGFVLLELWLYWQSKDKPLQLGLWDLIFWGLLIFWSVRVEVRLPLNAGMSQLFLFALALVVLTPPWVAPLAAFLAQWGGSAWYKEFFNRSQDGLATAIAALVWILAQENPLYLGRWDLSDGVGIAAAAFSFFAVNSSLVAFVIHLDSQTPLREIWRRNMGWVALSYILLSPLALLLARAYETPLLGGWGGWTVLFFLIPLYYSRFYWDEKVRLEEAFDTTLELLMNALEAKDPMTRLHSERVADIARDLARKVKDGDEAYAQAIYRAARLHDIGKIAIPEAVLLKPGTLTPEEFALIQSHTTKGAELLSPARKVAFDQLVYNVILHHHERWDGRGYPKRLAGHEIPEEARIVGLADAYEAMTAGRPYRKAKTPEEALREVQELSGHQFDPRLVEAFTELWEQNPIWRDRHAYLAAKEGSVSRSTSPQRSSASASPSPSEPGPRTSEE</sequence>
<keyword evidence="2" id="KW-0472">Membrane</keyword>
<dbReference type="Pfam" id="PF20972">
    <property type="entry name" value="MASE9"/>
    <property type="match status" value="1"/>
</dbReference>
<dbReference type="InterPro" id="IPR006675">
    <property type="entry name" value="HDIG_dom"/>
</dbReference>
<gene>
    <name evidence="4" type="ORF">AV541_03850</name>
</gene>
<dbReference type="InterPro" id="IPR003607">
    <property type="entry name" value="HD/PDEase_dom"/>
</dbReference>
<evidence type="ECO:0000256" key="2">
    <source>
        <dbReference type="SAM" id="Phobius"/>
    </source>
</evidence>
<dbReference type="Gene3D" id="1.10.3210.10">
    <property type="entry name" value="Hypothetical protein af1432"/>
    <property type="match status" value="1"/>
</dbReference>
<keyword evidence="4" id="KW-0378">Hydrolase</keyword>
<dbReference type="SMART" id="SM00471">
    <property type="entry name" value="HDc"/>
    <property type="match status" value="1"/>
</dbReference>
<dbReference type="PROSITE" id="PS51832">
    <property type="entry name" value="HD_GYP"/>
    <property type="match status" value="1"/>
</dbReference>
<dbReference type="PANTHER" id="PTHR45228:SF4">
    <property type="entry name" value="LIPOPROTEIN"/>
    <property type="match status" value="1"/>
</dbReference>
<dbReference type="AlphaFoldDB" id="A0A120HT53"/>
<keyword evidence="2" id="KW-0812">Transmembrane</keyword>
<evidence type="ECO:0000313" key="5">
    <source>
        <dbReference type="Proteomes" id="UP000061630"/>
    </source>
</evidence>
<dbReference type="SUPFAM" id="SSF109604">
    <property type="entry name" value="HD-domain/PDEase-like"/>
    <property type="match status" value="1"/>
</dbReference>
<dbReference type="PANTHER" id="PTHR45228">
    <property type="entry name" value="CYCLIC DI-GMP PHOSPHODIESTERASE TM_0186-RELATED"/>
    <property type="match status" value="1"/>
</dbReference>
<evidence type="ECO:0000313" key="4">
    <source>
        <dbReference type="EMBL" id="AMA75367.1"/>
    </source>
</evidence>
<feature type="transmembrane region" description="Helical" evidence="2">
    <location>
        <begin position="221"/>
        <end position="238"/>
    </location>
</feature>
<feature type="transmembrane region" description="Helical" evidence="2">
    <location>
        <begin position="162"/>
        <end position="183"/>
    </location>
</feature>
<feature type="transmembrane region" description="Helical" evidence="2">
    <location>
        <begin position="28"/>
        <end position="48"/>
    </location>
</feature>
<reference evidence="4 5" key="1">
    <citation type="submission" date="2016-01" db="EMBL/GenBank/DDBJ databases">
        <title>Genome sequence of Thermus parvatiensis, a thermophile isolated from a hot water spring.</title>
        <authorList>
            <person name="Tripathi C."/>
            <person name="Lal R."/>
        </authorList>
    </citation>
    <scope>NUCLEOTIDE SEQUENCE [LARGE SCALE GENOMIC DNA]</scope>
    <source>
        <strain evidence="4 5">RL</strain>
    </source>
</reference>
<dbReference type="Pfam" id="PF13487">
    <property type="entry name" value="HD_5"/>
    <property type="match status" value="1"/>
</dbReference>
<dbReference type="InterPro" id="IPR052020">
    <property type="entry name" value="Cyclic_di-GMP/3'3'-cGAMP_PDE"/>
</dbReference>
<protein>
    <submittedName>
        <fullName evidence="4">Phosphohydrolase</fullName>
    </submittedName>
</protein>
<dbReference type="RefSeq" id="WP_060384276.1">
    <property type="nucleotide sequence ID" value="NZ_CP014141.1"/>
</dbReference>
<dbReference type="EMBL" id="CP014141">
    <property type="protein sequence ID" value="AMA75367.1"/>
    <property type="molecule type" value="Genomic_DNA"/>
</dbReference>
<evidence type="ECO:0000259" key="3">
    <source>
        <dbReference type="PROSITE" id="PS51832"/>
    </source>
</evidence>
<dbReference type="InterPro" id="IPR048430">
    <property type="entry name" value="MASE9"/>
</dbReference>
<feature type="domain" description="HD-GYP" evidence="3">
    <location>
        <begin position="249"/>
        <end position="448"/>
    </location>
</feature>